<protein>
    <submittedName>
        <fullName evidence="1">Uncharacterized protein</fullName>
    </submittedName>
</protein>
<dbReference type="Proteomes" id="UP000466681">
    <property type="component" value="Chromosome"/>
</dbReference>
<dbReference type="AlphaFoldDB" id="A0AAD1HEK2"/>
<name>A0AAD1HEK2_9MYCO</name>
<reference evidence="1 2" key="1">
    <citation type="journal article" date="2019" name="Emerg. Microbes Infect.">
        <title>Comprehensive subspecies identification of 175 nontuberculous mycobacteria species based on 7547 genomic profiles.</title>
        <authorList>
            <person name="Matsumoto Y."/>
            <person name="Kinjo T."/>
            <person name="Motooka D."/>
            <person name="Nabeya D."/>
            <person name="Jung N."/>
            <person name="Uechi K."/>
            <person name="Horii T."/>
            <person name="Iida T."/>
            <person name="Fujita J."/>
            <person name="Nakamura S."/>
        </authorList>
    </citation>
    <scope>NUCLEOTIDE SEQUENCE [LARGE SCALE GENOMIC DNA]</scope>
    <source>
        <strain evidence="1 2">JCM 6375</strain>
    </source>
</reference>
<evidence type="ECO:0000313" key="2">
    <source>
        <dbReference type="Proteomes" id="UP000466681"/>
    </source>
</evidence>
<dbReference type="KEGG" id="mmor:MMOR_38220"/>
<proteinExistence type="predicted"/>
<gene>
    <name evidence="1" type="ORF">MMOR_38220</name>
</gene>
<organism evidence="1 2">
    <name type="scientific">Mycolicibacterium moriokaense</name>
    <dbReference type="NCBI Taxonomy" id="39691"/>
    <lineage>
        <taxon>Bacteria</taxon>
        <taxon>Bacillati</taxon>
        <taxon>Actinomycetota</taxon>
        <taxon>Actinomycetes</taxon>
        <taxon>Mycobacteriales</taxon>
        <taxon>Mycobacteriaceae</taxon>
        <taxon>Mycolicibacterium</taxon>
    </lineage>
</organism>
<evidence type="ECO:0000313" key="1">
    <source>
        <dbReference type="EMBL" id="BBX02886.1"/>
    </source>
</evidence>
<dbReference type="EMBL" id="AP022560">
    <property type="protein sequence ID" value="BBX02886.1"/>
    <property type="molecule type" value="Genomic_DNA"/>
</dbReference>
<accession>A0AAD1HEK2</accession>
<sequence>MVEKDAADQKTREDEKEIDTRYEEWLDDLKDTGGHALVGRFPDSREVVMYKDE</sequence>
<keyword evidence="2" id="KW-1185">Reference proteome</keyword>